<dbReference type="InterPro" id="IPR036388">
    <property type="entry name" value="WH-like_DNA-bd_sf"/>
</dbReference>
<evidence type="ECO:0000313" key="2">
    <source>
        <dbReference type="EMBL" id="MFC4496748.1"/>
    </source>
</evidence>
<comment type="caution">
    <text evidence="2">The sequence shown here is derived from an EMBL/GenBank/DDBJ whole genome shotgun (WGS) entry which is preliminary data.</text>
</comment>
<feature type="region of interest" description="Disordered" evidence="1">
    <location>
        <begin position="1"/>
        <end position="27"/>
    </location>
</feature>
<feature type="region of interest" description="Disordered" evidence="1">
    <location>
        <begin position="67"/>
        <end position="87"/>
    </location>
</feature>
<keyword evidence="3" id="KW-1185">Reference proteome</keyword>
<dbReference type="Gene3D" id="1.10.10.10">
    <property type="entry name" value="Winged helix-like DNA-binding domain superfamily/Winged helix DNA-binding domain"/>
    <property type="match status" value="1"/>
</dbReference>
<dbReference type="InterPro" id="IPR013324">
    <property type="entry name" value="RNA_pol_sigma_r3/r4-like"/>
</dbReference>
<accession>A0ABV9AA10</accession>
<protein>
    <submittedName>
        <fullName evidence="2">Sigma-70 family RNA polymerase sigma factor</fullName>
    </submittedName>
</protein>
<dbReference type="SUPFAM" id="SSF88659">
    <property type="entry name" value="Sigma3 and sigma4 domains of RNA polymerase sigma factors"/>
    <property type="match status" value="1"/>
</dbReference>
<gene>
    <name evidence="2" type="ORF">ACFPA8_21685</name>
</gene>
<reference evidence="3" key="1">
    <citation type="journal article" date="2019" name="Int. J. Syst. Evol. Microbiol.">
        <title>The Global Catalogue of Microorganisms (GCM) 10K type strain sequencing project: providing services to taxonomists for standard genome sequencing and annotation.</title>
        <authorList>
            <consortium name="The Broad Institute Genomics Platform"/>
            <consortium name="The Broad Institute Genome Sequencing Center for Infectious Disease"/>
            <person name="Wu L."/>
            <person name="Ma J."/>
        </authorList>
    </citation>
    <scope>NUCLEOTIDE SEQUENCE [LARGE SCALE GENOMIC DNA]</scope>
    <source>
        <strain evidence="3">CGMCC 4.7357</strain>
    </source>
</reference>
<dbReference type="RefSeq" id="WP_386451067.1">
    <property type="nucleotide sequence ID" value="NZ_JBHSFH010000013.1"/>
</dbReference>
<evidence type="ECO:0000313" key="3">
    <source>
        <dbReference type="Proteomes" id="UP001595997"/>
    </source>
</evidence>
<name>A0ABV9AA10_9ACTN</name>
<organism evidence="2 3">
    <name type="scientific">Streptomyces ovatisporus</name>
    <dbReference type="NCBI Taxonomy" id="1128682"/>
    <lineage>
        <taxon>Bacteria</taxon>
        <taxon>Bacillati</taxon>
        <taxon>Actinomycetota</taxon>
        <taxon>Actinomycetes</taxon>
        <taxon>Kitasatosporales</taxon>
        <taxon>Streptomycetaceae</taxon>
        <taxon>Streptomyces</taxon>
    </lineage>
</organism>
<dbReference type="Proteomes" id="UP001595997">
    <property type="component" value="Unassembled WGS sequence"/>
</dbReference>
<evidence type="ECO:0000256" key="1">
    <source>
        <dbReference type="SAM" id="MobiDB-lite"/>
    </source>
</evidence>
<proteinExistence type="predicted"/>
<dbReference type="EMBL" id="JBHSFH010000013">
    <property type="protein sequence ID" value="MFC4496748.1"/>
    <property type="molecule type" value="Genomic_DNA"/>
</dbReference>
<sequence>MNPSNSPPEYRSYAGTPERRSGGLRQLPPALSRLVAAECAAEAPAAGMEPEDLQQAVWLRWLEREHERQQAPATEHVPGSGAGPSARWLRSAVRAEARRARRRAGRETPWPEEGVTVTWGSAPLHRPAELPVLAAEHRRVLDAAVTRLPGRCPALVRALLSRQDLTYPEIARELGMSQGSLGPVRSRCLGCLRTMLAASDCGT</sequence>